<evidence type="ECO:0000256" key="2">
    <source>
        <dbReference type="ARBA" id="ARBA00022679"/>
    </source>
</evidence>
<feature type="domain" description="O-methyltransferase dimerisation" evidence="4">
    <location>
        <begin position="26"/>
        <end position="95"/>
    </location>
</feature>
<name>A0A9I9D795_CUCME</name>
<dbReference type="Gramene" id="MELO3C014094.2.1">
    <property type="protein sequence ID" value="MELO3C014094.2.1"/>
    <property type="gene ID" value="MELO3C014094.2"/>
</dbReference>
<dbReference type="Gene3D" id="1.10.10.10">
    <property type="entry name" value="Winged helix-like DNA-binding domain superfamily/Winged helix DNA-binding domain"/>
    <property type="match status" value="1"/>
</dbReference>
<accession>A0A9I9D795</accession>
<dbReference type="Pfam" id="PF08100">
    <property type="entry name" value="Dimerisation"/>
    <property type="match status" value="1"/>
</dbReference>
<keyword evidence="3" id="KW-0949">S-adenosyl-L-methionine</keyword>
<dbReference type="FunFam" id="1.10.10.10:FF:000357">
    <property type="entry name" value="Caffeic acid 3-O-methyltransferase"/>
    <property type="match status" value="1"/>
</dbReference>
<organism evidence="5">
    <name type="scientific">Cucumis melo</name>
    <name type="common">Muskmelon</name>
    <dbReference type="NCBI Taxonomy" id="3656"/>
    <lineage>
        <taxon>Eukaryota</taxon>
        <taxon>Viridiplantae</taxon>
        <taxon>Streptophyta</taxon>
        <taxon>Embryophyta</taxon>
        <taxon>Tracheophyta</taxon>
        <taxon>Spermatophyta</taxon>
        <taxon>Magnoliopsida</taxon>
        <taxon>eudicotyledons</taxon>
        <taxon>Gunneridae</taxon>
        <taxon>Pentapetalae</taxon>
        <taxon>rosids</taxon>
        <taxon>fabids</taxon>
        <taxon>Cucurbitales</taxon>
        <taxon>Cucurbitaceae</taxon>
        <taxon>Benincaseae</taxon>
        <taxon>Cucumis</taxon>
    </lineage>
</organism>
<proteinExistence type="predicted"/>
<keyword evidence="1" id="KW-0489">Methyltransferase</keyword>
<dbReference type="InterPro" id="IPR012967">
    <property type="entry name" value="COMT_dimerisation"/>
</dbReference>
<dbReference type="GO" id="GO:0032259">
    <property type="term" value="P:methylation"/>
    <property type="evidence" value="ECO:0007669"/>
    <property type="project" value="UniProtKB-KW"/>
</dbReference>
<dbReference type="GO" id="GO:0046983">
    <property type="term" value="F:protein dimerization activity"/>
    <property type="evidence" value="ECO:0007669"/>
    <property type="project" value="InterPro"/>
</dbReference>
<evidence type="ECO:0000256" key="1">
    <source>
        <dbReference type="ARBA" id="ARBA00022603"/>
    </source>
</evidence>
<keyword evidence="2" id="KW-0808">Transferase</keyword>
<dbReference type="InterPro" id="IPR036388">
    <property type="entry name" value="WH-like_DNA-bd_sf"/>
</dbReference>
<dbReference type="GO" id="GO:0008168">
    <property type="term" value="F:methyltransferase activity"/>
    <property type="evidence" value="ECO:0007669"/>
    <property type="project" value="UniProtKB-KW"/>
</dbReference>
<dbReference type="EnsemblPlants" id="MELO3C014094.2.1">
    <property type="protein sequence ID" value="MELO3C014094.2.1"/>
    <property type="gene ID" value="MELO3C014094.2"/>
</dbReference>
<dbReference type="SUPFAM" id="SSF46785">
    <property type="entry name" value="Winged helix' DNA-binding domain"/>
    <property type="match status" value="1"/>
</dbReference>
<sequence>MGSNIWEQTSDLVTTDEQQNYAYAAQLITLIVLPMTLQTVSDLGVFDIIAKAKDGADLSATQITNEITNTNPNIVSMIDRMLRLLASHSVVGCSVWSLMKMEKHKDFTV</sequence>
<evidence type="ECO:0000259" key="4">
    <source>
        <dbReference type="Pfam" id="PF08100"/>
    </source>
</evidence>
<dbReference type="AlphaFoldDB" id="A0A9I9D795"/>
<reference evidence="5" key="1">
    <citation type="submission" date="2023-03" db="UniProtKB">
        <authorList>
            <consortium name="EnsemblPlants"/>
        </authorList>
    </citation>
    <scope>IDENTIFICATION</scope>
</reference>
<protein>
    <recommendedName>
        <fullName evidence="4">O-methyltransferase dimerisation domain-containing protein</fullName>
    </recommendedName>
</protein>
<evidence type="ECO:0000313" key="5">
    <source>
        <dbReference type="EnsemblPlants" id="MELO3C014094.2.1"/>
    </source>
</evidence>
<dbReference type="InterPro" id="IPR036390">
    <property type="entry name" value="WH_DNA-bd_sf"/>
</dbReference>
<evidence type="ECO:0000256" key="3">
    <source>
        <dbReference type="ARBA" id="ARBA00022691"/>
    </source>
</evidence>